<gene>
    <name evidence="1" type="ORF">PACILC2_22470</name>
</gene>
<sequence length="115" mass="12869">MSHLFRKGPTKTKSLPELIAEKRAELAELEAKLREELRPGALAVVAKNASTIDTFPAGSVVRIVERNFPGWEYACKSILDGEYDDVLTEDLVPITLEDARARLYAEVDRRLAQLT</sequence>
<keyword evidence="2" id="KW-1185">Reference proteome</keyword>
<dbReference type="EMBL" id="BOVJ01000068">
    <property type="protein sequence ID" value="GIQ63679.1"/>
    <property type="molecule type" value="Genomic_DNA"/>
</dbReference>
<evidence type="ECO:0000313" key="1">
    <source>
        <dbReference type="EMBL" id="GIQ63679.1"/>
    </source>
</evidence>
<organism evidence="1 2">
    <name type="scientific">Paenibacillus cisolokensis</name>
    <dbReference type="NCBI Taxonomy" id="1658519"/>
    <lineage>
        <taxon>Bacteria</taxon>
        <taxon>Bacillati</taxon>
        <taxon>Bacillota</taxon>
        <taxon>Bacilli</taxon>
        <taxon>Bacillales</taxon>
        <taxon>Paenibacillaceae</taxon>
        <taxon>Paenibacillus</taxon>
    </lineage>
</organism>
<accession>A0ABQ4N6B6</accession>
<comment type="caution">
    <text evidence="1">The sequence shown here is derived from an EMBL/GenBank/DDBJ whole genome shotgun (WGS) entry which is preliminary data.</text>
</comment>
<proteinExistence type="predicted"/>
<protein>
    <submittedName>
        <fullName evidence="1">Uncharacterized protein</fullName>
    </submittedName>
</protein>
<name>A0ABQ4N6B6_9BACL</name>
<evidence type="ECO:0000313" key="2">
    <source>
        <dbReference type="Proteomes" id="UP000680304"/>
    </source>
</evidence>
<dbReference type="Proteomes" id="UP000680304">
    <property type="component" value="Unassembled WGS sequence"/>
</dbReference>
<reference evidence="1 2" key="1">
    <citation type="submission" date="2021-04" db="EMBL/GenBank/DDBJ databases">
        <title>Draft genome sequence of Paenibacillus cisolokensis, LC2-13A.</title>
        <authorList>
            <person name="Uke A."/>
            <person name="Chhe C."/>
            <person name="Baramee S."/>
            <person name="Kosugi A."/>
        </authorList>
    </citation>
    <scope>NUCLEOTIDE SEQUENCE [LARGE SCALE GENOMIC DNA]</scope>
    <source>
        <strain evidence="1 2">LC2-13A</strain>
    </source>
</reference>